<dbReference type="Gene3D" id="3.40.50.150">
    <property type="entry name" value="Vaccinia Virus protein VP39"/>
    <property type="match status" value="2"/>
</dbReference>
<accession>A0A2I1DPG7</accession>
<dbReference type="PRINTS" id="PR00505">
    <property type="entry name" value="D12N6MTFRASE"/>
</dbReference>
<gene>
    <name evidence="4" type="ORF">B1757_02690</name>
</gene>
<reference evidence="4 5" key="1">
    <citation type="submission" date="2017-03" db="EMBL/GenBank/DDBJ databases">
        <title>Draft genime sequence of the acidophilic sulfur-oxidizing bacterium Acidithiobacillus sp. SH, isolated from seawater.</title>
        <authorList>
            <person name="Sharmin S."/>
            <person name="Tokuhisa M."/>
            <person name="Kanao T."/>
            <person name="Kamimura K."/>
        </authorList>
    </citation>
    <scope>NUCLEOTIDE SEQUENCE [LARGE SCALE GENOMIC DNA]</scope>
    <source>
        <strain evidence="4 5">SH</strain>
    </source>
</reference>
<dbReference type="AlphaFoldDB" id="A0A2I1DPG7"/>
<dbReference type="InterPro" id="IPR012327">
    <property type="entry name" value="MeTrfase_D12"/>
</dbReference>
<evidence type="ECO:0000313" key="5">
    <source>
        <dbReference type="Proteomes" id="UP000234329"/>
    </source>
</evidence>
<dbReference type="Proteomes" id="UP000234329">
    <property type="component" value="Unassembled WGS sequence"/>
</dbReference>
<dbReference type="EMBL" id="MXAV01000007">
    <property type="protein sequence ID" value="PKY11778.1"/>
    <property type="molecule type" value="Genomic_DNA"/>
</dbReference>
<dbReference type="GO" id="GO:0009307">
    <property type="term" value="P:DNA restriction-modification system"/>
    <property type="evidence" value="ECO:0007669"/>
    <property type="project" value="InterPro"/>
</dbReference>
<evidence type="ECO:0000256" key="1">
    <source>
        <dbReference type="ARBA" id="ARBA00022603"/>
    </source>
</evidence>
<dbReference type="SUPFAM" id="SSF53335">
    <property type="entry name" value="S-adenosyl-L-methionine-dependent methyltransferases"/>
    <property type="match status" value="1"/>
</dbReference>
<sequence>MRYHGGKWRLADWIIGFFPPHFAYVEPFGGAAGILMQKPRSPAEVYNDLDDEIVNVFEVLRDKKDSQALQTACVLTPYSRREFEKAYSQNDAALPPVERARRTLFRAFAGYGSAGATKGRTGFRSYAGDKRSSPPVMDWANYPRHIAYFCDRLQGVIIESRPALEVIRHYDAENTLYYVDPPYMHDTRSIRGGRYYRHEMDTDDHVALLDTLLEIKGMVILSGYATDVYNKKLLSCGWLRFDKHTQANGNSGSVQRKESIWINHACCNRGQQQILRI</sequence>
<dbReference type="Pfam" id="PF02086">
    <property type="entry name" value="MethyltransfD12"/>
    <property type="match status" value="1"/>
</dbReference>
<dbReference type="InterPro" id="IPR029063">
    <property type="entry name" value="SAM-dependent_MTases_sf"/>
</dbReference>
<keyword evidence="3" id="KW-0949">S-adenosyl-L-methionine</keyword>
<dbReference type="GO" id="GO:0032259">
    <property type="term" value="P:methylation"/>
    <property type="evidence" value="ECO:0007669"/>
    <property type="project" value="UniProtKB-KW"/>
</dbReference>
<keyword evidence="5" id="KW-1185">Reference proteome</keyword>
<protein>
    <submittedName>
        <fullName evidence="4">Uncharacterized protein</fullName>
    </submittedName>
</protein>
<organism evidence="4 5">
    <name type="scientific">Acidithiobacillus marinus</name>
    <dbReference type="NCBI Taxonomy" id="187490"/>
    <lineage>
        <taxon>Bacteria</taxon>
        <taxon>Pseudomonadati</taxon>
        <taxon>Pseudomonadota</taxon>
        <taxon>Acidithiobacillia</taxon>
        <taxon>Acidithiobacillales</taxon>
        <taxon>Acidithiobacillaceae</taxon>
        <taxon>Acidithiobacillus</taxon>
    </lineage>
</organism>
<comment type="caution">
    <text evidence="4">The sequence shown here is derived from an EMBL/GenBank/DDBJ whole genome shotgun (WGS) entry which is preliminary data.</text>
</comment>
<dbReference type="GO" id="GO:1904047">
    <property type="term" value="F:S-adenosyl-L-methionine binding"/>
    <property type="evidence" value="ECO:0007669"/>
    <property type="project" value="TreeGrafter"/>
</dbReference>
<evidence type="ECO:0000256" key="2">
    <source>
        <dbReference type="ARBA" id="ARBA00022679"/>
    </source>
</evidence>
<name>A0A2I1DPG7_9PROT</name>
<dbReference type="GO" id="GO:0006298">
    <property type="term" value="P:mismatch repair"/>
    <property type="evidence" value="ECO:0007669"/>
    <property type="project" value="TreeGrafter"/>
</dbReference>
<dbReference type="InterPro" id="IPR012263">
    <property type="entry name" value="M_m6A_EcoRV"/>
</dbReference>
<dbReference type="InParanoid" id="A0A2I1DPG7"/>
<dbReference type="PANTHER" id="PTHR30481:SF4">
    <property type="entry name" value="SITE-SPECIFIC DNA-METHYLTRANSFERASE (ADENINE-SPECIFIC)"/>
    <property type="match status" value="1"/>
</dbReference>
<evidence type="ECO:0000256" key="3">
    <source>
        <dbReference type="ARBA" id="ARBA00022691"/>
    </source>
</evidence>
<proteinExistence type="predicted"/>
<evidence type="ECO:0000313" key="4">
    <source>
        <dbReference type="EMBL" id="PKY11778.1"/>
    </source>
</evidence>
<dbReference type="REBASE" id="259225">
    <property type="entry name" value="M.AspSHORF2690P"/>
</dbReference>
<dbReference type="PIRSF" id="PIRSF000398">
    <property type="entry name" value="M_m6A_EcoRV"/>
    <property type="match status" value="1"/>
</dbReference>
<dbReference type="OrthoDB" id="9805629at2"/>
<dbReference type="GO" id="GO:0043565">
    <property type="term" value="F:sequence-specific DNA binding"/>
    <property type="evidence" value="ECO:0007669"/>
    <property type="project" value="TreeGrafter"/>
</dbReference>
<dbReference type="GO" id="GO:0009007">
    <property type="term" value="F:site-specific DNA-methyltransferase (adenine-specific) activity"/>
    <property type="evidence" value="ECO:0007669"/>
    <property type="project" value="UniProtKB-EC"/>
</dbReference>
<dbReference type="PANTHER" id="PTHR30481">
    <property type="entry name" value="DNA ADENINE METHYLASE"/>
    <property type="match status" value="1"/>
</dbReference>
<keyword evidence="1" id="KW-0489">Methyltransferase</keyword>
<keyword evidence="2" id="KW-0808">Transferase</keyword>